<protein>
    <submittedName>
        <fullName evidence="1">Uncharacterized protein</fullName>
    </submittedName>
</protein>
<reference evidence="1 2" key="1">
    <citation type="journal article" date="2019" name="Sci. Rep.">
        <title>Orb-weaving spider Araneus ventricosus genome elucidates the spidroin gene catalogue.</title>
        <authorList>
            <person name="Kono N."/>
            <person name="Nakamura H."/>
            <person name="Ohtoshi R."/>
            <person name="Moran D.A.P."/>
            <person name="Shinohara A."/>
            <person name="Yoshida Y."/>
            <person name="Fujiwara M."/>
            <person name="Mori M."/>
            <person name="Tomita M."/>
            <person name="Arakawa K."/>
        </authorList>
    </citation>
    <scope>NUCLEOTIDE SEQUENCE [LARGE SCALE GENOMIC DNA]</scope>
</reference>
<sequence>MMQKLCYYLVDGCVSSIEHSLPLTVQRIVEEGLIIKLGIHDKAKLCHLSQQLVFIPPILVKKLGKTFTDVPKFVLRQGSKSQNSSHPNSSFPHGEFRVSFLASTRGPNVGRSFVLQLPSHRDPNRNRRMEFWILSS</sequence>
<proteinExistence type="predicted"/>
<keyword evidence="2" id="KW-1185">Reference proteome</keyword>
<evidence type="ECO:0000313" key="1">
    <source>
        <dbReference type="EMBL" id="GBM18407.1"/>
    </source>
</evidence>
<gene>
    <name evidence="1" type="ORF">AVEN_72746_1</name>
</gene>
<dbReference type="Proteomes" id="UP000499080">
    <property type="component" value="Unassembled WGS sequence"/>
</dbReference>
<name>A0A4Y2DQA3_ARAVE</name>
<dbReference type="EMBL" id="BGPR01000403">
    <property type="protein sequence ID" value="GBM18407.1"/>
    <property type="molecule type" value="Genomic_DNA"/>
</dbReference>
<dbReference type="AlphaFoldDB" id="A0A4Y2DQA3"/>
<organism evidence="1 2">
    <name type="scientific">Araneus ventricosus</name>
    <name type="common">Orbweaver spider</name>
    <name type="synonym">Epeira ventricosa</name>
    <dbReference type="NCBI Taxonomy" id="182803"/>
    <lineage>
        <taxon>Eukaryota</taxon>
        <taxon>Metazoa</taxon>
        <taxon>Ecdysozoa</taxon>
        <taxon>Arthropoda</taxon>
        <taxon>Chelicerata</taxon>
        <taxon>Arachnida</taxon>
        <taxon>Araneae</taxon>
        <taxon>Araneomorphae</taxon>
        <taxon>Entelegynae</taxon>
        <taxon>Araneoidea</taxon>
        <taxon>Araneidae</taxon>
        <taxon>Araneus</taxon>
    </lineage>
</organism>
<evidence type="ECO:0000313" key="2">
    <source>
        <dbReference type="Proteomes" id="UP000499080"/>
    </source>
</evidence>
<comment type="caution">
    <text evidence="1">The sequence shown here is derived from an EMBL/GenBank/DDBJ whole genome shotgun (WGS) entry which is preliminary data.</text>
</comment>
<accession>A0A4Y2DQA3</accession>